<dbReference type="PROSITE" id="PS50088">
    <property type="entry name" value="ANK_REPEAT"/>
    <property type="match status" value="8"/>
</dbReference>
<dbReference type="Pfam" id="PF00023">
    <property type="entry name" value="Ank"/>
    <property type="match status" value="1"/>
</dbReference>
<dbReference type="SUPFAM" id="SSF53167">
    <property type="entry name" value="Purine and uridine phosphorylases"/>
    <property type="match status" value="1"/>
</dbReference>
<dbReference type="Pfam" id="PF13637">
    <property type="entry name" value="Ank_4"/>
    <property type="match status" value="1"/>
</dbReference>
<dbReference type="SUPFAM" id="SSF48403">
    <property type="entry name" value="Ankyrin repeat"/>
    <property type="match status" value="2"/>
</dbReference>
<dbReference type="PROSITE" id="PS50297">
    <property type="entry name" value="ANK_REP_REGION"/>
    <property type="match status" value="5"/>
</dbReference>
<protein>
    <recommendedName>
        <fullName evidence="7">Nucleoside phosphorylase domain-containing protein</fullName>
    </recommendedName>
</protein>
<feature type="repeat" description="ANK" evidence="2">
    <location>
        <begin position="1161"/>
        <end position="1193"/>
    </location>
</feature>
<sequence length="1369" mass="153343">MSSPNDYTVGWICALSVEAVAATVFLDERLEGPITQDKDDTNNYKFGKIRDHYVVIATLPKGEYGIAVAASVAKDLTRSFPNVRIGLMVGIGGGAPSPKNDIRLGDVVVSTPEKGQSGIFQYDHGKSKQDGSFQYTRALDQPPQLLRTAVGSLEVDHEIDGNGIEGAITQILEQKPNLKRKFGRPSDDTDILFRAGVIHAGEGSCDTCKTDQANVVSRESRHDDRISIHYGMIASANTLMKNAILRDSLAAQNNVLCFEMEAAGLMNGFPCLVIRGICDYSDSHKNKSWQGYAAMAAAAYAKQILSIIQPPQVEDLPRLGKVEAQIRQIAQTAQDVRSHQEKEDDVRILTWLSSTDFGRQQTDHLRKWQPGTVQWLLDSPEYQKWVQEKGQILFCPGIPGAGKTVCASVVVNDLTQRFSSDTNIGIVCVFCSYTQKDSQQTINLLGGILKQLCQRRGSVPQDVRDLYTSHQNGRTGPQYDGIMKALKSHLRDYSHIMVVVDALDEWQHPQDDRFNFVDELLHIYRECQVNLFVTTRFVPALEAKFQGYPCYQIRANQDDIYRYIEDYHWPSLSLVGRRPDLQQEIKSCVCQAANGMFLLAQFYLTSLEDKTTPREIKDALEVFQDRAERKDHDRNLDMLEEAYDEVMVRINQQGENYRQKAHQVLSWVCYANRELYMRELQGAIAVREHALDVDKDDLSDISLLLSVCCGIVILGKATQTIQLVHYTAQDYFILKQERWFPDVQSYLAKQCINYLSLERFEDRFPIAANYKIRWLAFHPERSQETEATVDGVYRRRYTPGWYALYEYAAVHWGDHVRRATTSAANVDQAALGLLRSEKKINAAIKVQLEANGPDMFPDLHSVRDLSVNGLHLAAFCGLDRIISLLMATFEVNSKDSNGRTALIWAAKAGWFAVVKWLLLADANFEAVEDGGRTSLHLASENNHVEVVQLLIDVGVKIDAVDSHGDTALHYAAQSGYNTIAHLLLINGARFDISNRKGQVPLNLAVREGSRSVYETLCKMGANPGSCGNDRRTVLMEAVWVDDEALVITLLEEKFNFEAQDRYGRTALMQACKKGNQRIIEALLQHDPRLNIQDKKGKTALMISCEQGHQTIVESLLRHNPRLDIQDHAGQTALMTACGCGYKKIVNALLQHNPRLDIQNHAGQTALMTACGYGCKRIVKALLHRDPRLDIQDHAGQNALMRAIEIGGWEIVSYLLHSDSLQKDPDLKRSHHGAGLLRACAKNQETVVKVMLEEGALKSPEKHNGLPLFAALTGERGMRAADESIIQLLLCSGIDLAHCKEEVSRKLMVEASKYGNEKLVRWLIQQGISVHEADEKLETPIVAASRGRHKSIVNLLRAEGARFTRNPSTQ</sequence>
<keyword evidence="2" id="KW-0040">ANK repeat</keyword>
<evidence type="ECO:0000313" key="5">
    <source>
        <dbReference type="EMBL" id="KAG5656055.1"/>
    </source>
</evidence>
<dbReference type="InterPro" id="IPR035994">
    <property type="entry name" value="Nucleoside_phosphorylase_sf"/>
</dbReference>
<dbReference type="InterPro" id="IPR027417">
    <property type="entry name" value="P-loop_NTPase"/>
</dbReference>
<dbReference type="InterPro" id="IPR053137">
    <property type="entry name" value="NLR-like"/>
</dbReference>
<evidence type="ECO:0000313" key="6">
    <source>
        <dbReference type="Proteomes" id="UP000782241"/>
    </source>
</evidence>
<evidence type="ECO:0000256" key="2">
    <source>
        <dbReference type="PROSITE-ProRule" id="PRU00023"/>
    </source>
</evidence>
<dbReference type="GO" id="GO:0003824">
    <property type="term" value="F:catalytic activity"/>
    <property type="evidence" value="ECO:0007669"/>
    <property type="project" value="InterPro"/>
</dbReference>
<name>A0A9P7KPJ3_9HYPO</name>
<dbReference type="PANTHER" id="PTHR46082:SF11">
    <property type="entry name" value="AAA+ ATPASE DOMAIN-CONTAINING PROTEIN-RELATED"/>
    <property type="match status" value="1"/>
</dbReference>
<dbReference type="Pfam" id="PF12796">
    <property type="entry name" value="Ank_2"/>
    <property type="match status" value="3"/>
</dbReference>
<feature type="repeat" description="ANK" evidence="2">
    <location>
        <begin position="1062"/>
        <end position="1094"/>
    </location>
</feature>
<dbReference type="Gene3D" id="1.25.40.20">
    <property type="entry name" value="Ankyrin repeat-containing domain"/>
    <property type="match status" value="3"/>
</dbReference>
<evidence type="ECO:0008006" key="7">
    <source>
        <dbReference type="Google" id="ProtNLM"/>
    </source>
</evidence>
<accession>A0A9P7KPJ3</accession>
<dbReference type="PANTHER" id="PTHR46082">
    <property type="entry name" value="ATP/GTP-BINDING PROTEIN-RELATED"/>
    <property type="match status" value="1"/>
</dbReference>
<reference evidence="5" key="1">
    <citation type="submission" date="2021-04" db="EMBL/GenBank/DDBJ databases">
        <title>Draft genome of Fusarium avenaceum strain F156N33, isolated from an atmospheric sample in Virginia.</title>
        <authorList>
            <person name="Yang S."/>
            <person name="Vinatzer B.A."/>
            <person name="Coleman J."/>
        </authorList>
    </citation>
    <scope>NUCLEOTIDE SEQUENCE</scope>
    <source>
        <strain evidence="5">F156N33</strain>
    </source>
</reference>
<dbReference type="EMBL" id="JAGPUO010000024">
    <property type="protein sequence ID" value="KAG5656055.1"/>
    <property type="molecule type" value="Genomic_DNA"/>
</dbReference>
<dbReference type="Proteomes" id="UP000782241">
    <property type="component" value="Unassembled WGS sequence"/>
</dbReference>
<keyword evidence="6" id="KW-1185">Reference proteome</keyword>
<feature type="repeat" description="ANK" evidence="2">
    <location>
        <begin position="930"/>
        <end position="962"/>
    </location>
</feature>
<feature type="repeat" description="ANK" evidence="2">
    <location>
        <begin position="996"/>
        <end position="1028"/>
    </location>
</feature>
<gene>
    <name evidence="5" type="ORF">KAF25_001625</name>
</gene>
<feature type="repeat" description="ANK" evidence="2">
    <location>
        <begin position="1128"/>
        <end position="1160"/>
    </location>
</feature>
<keyword evidence="1" id="KW-0677">Repeat</keyword>
<dbReference type="SMART" id="SM00248">
    <property type="entry name" value="ANK"/>
    <property type="match status" value="13"/>
</dbReference>
<feature type="domain" description="GPI inositol-deacylase winged helix" evidence="3">
    <location>
        <begin position="653"/>
        <end position="733"/>
    </location>
</feature>
<dbReference type="SUPFAM" id="SSF52540">
    <property type="entry name" value="P-loop containing nucleoside triphosphate hydrolases"/>
    <property type="match status" value="1"/>
</dbReference>
<dbReference type="Pfam" id="PF22939">
    <property type="entry name" value="WHD_GPIID"/>
    <property type="match status" value="1"/>
</dbReference>
<dbReference type="InterPro" id="IPR002110">
    <property type="entry name" value="Ankyrin_rpt"/>
</dbReference>
<dbReference type="Pfam" id="PF24883">
    <property type="entry name" value="NPHP3_N"/>
    <property type="match status" value="1"/>
</dbReference>
<feature type="repeat" description="ANK" evidence="2">
    <location>
        <begin position="1095"/>
        <end position="1127"/>
    </location>
</feature>
<evidence type="ECO:0000259" key="4">
    <source>
        <dbReference type="Pfam" id="PF24883"/>
    </source>
</evidence>
<dbReference type="Gene3D" id="3.40.50.1580">
    <property type="entry name" value="Nucleoside phosphorylase domain"/>
    <property type="match status" value="1"/>
</dbReference>
<proteinExistence type="predicted"/>
<evidence type="ECO:0000256" key="1">
    <source>
        <dbReference type="ARBA" id="ARBA00022737"/>
    </source>
</evidence>
<feature type="repeat" description="ANK" evidence="2">
    <location>
        <begin position="897"/>
        <end position="929"/>
    </location>
</feature>
<dbReference type="InterPro" id="IPR054471">
    <property type="entry name" value="GPIID_WHD"/>
</dbReference>
<comment type="caution">
    <text evidence="5">The sequence shown here is derived from an EMBL/GenBank/DDBJ whole genome shotgun (WGS) entry which is preliminary data.</text>
</comment>
<feature type="domain" description="Nephrocystin 3-like N-terminal" evidence="4">
    <location>
        <begin position="371"/>
        <end position="536"/>
    </location>
</feature>
<feature type="repeat" description="ANK" evidence="2">
    <location>
        <begin position="963"/>
        <end position="995"/>
    </location>
</feature>
<evidence type="ECO:0000259" key="3">
    <source>
        <dbReference type="Pfam" id="PF22939"/>
    </source>
</evidence>
<dbReference type="InterPro" id="IPR036770">
    <property type="entry name" value="Ankyrin_rpt-contain_sf"/>
</dbReference>
<dbReference type="GO" id="GO:0009116">
    <property type="term" value="P:nucleoside metabolic process"/>
    <property type="evidence" value="ECO:0007669"/>
    <property type="project" value="InterPro"/>
</dbReference>
<dbReference type="InterPro" id="IPR056884">
    <property type="entry name" value="NPHP3-like_N"/>
</dbReference>
<dbReference type="Gene3D" id="3.40.50.300">
    <property type="entry name" value="P-loop containing nucleotide triphosphate hydrolases"/>
    <property type="match status" value="1"/>
</dbReference>
<organism evidence="5 6">
    <name type="scientific">Fusarium avenaceum</name>
    <dbReference type="NCBI Taxonomy" id="40199"/>
    <lineage>
        <taxon>Eukaryota</taxon>
        <taxon>Fungi</taxon>
        <taxon>Dikarya</taxon>
        <taxon>Ascomycota</taxon>
        <taxon>Pezizomycotina</taxon>
        <taxon>Sordariomycetes</taxon>
        <taxon>Hypocreomycetidae</taxon>
        <taxon>Hypocreales</taxon>
        <taxon>Nectriaceae</taxon>
        <taxon>Fusarium</taxon>
        <taxon>Fusarium tricinctum species complex</taxon>
    </lineage>
</organism>